<name>A0AAX6EAF9_IRIPA</name>
<gene>
    <name evidence="1" type="ORF">M6B38_202655</name>
</gene>
<evidence type="ECO:0000313" key="2">
    <source>
        <dbReference type="Proteomes" id="UP001140949"/>
    </source>
</evidence>
<dbReference type="Proteomes" id="UP001140949">
    <property type="component" value="Unassembled WGS sequence"/>
</dbReference>
<reference evidence="1" key="1">
    <citation type="journal article" date="2023" name="GigaByte">
        <title>Genome assembly of the bearded iris, Iris pallida Lam.</title>
        <authorList>
            <person name="Bruccoleri R.E."/>
            <person name="Oakeley E.J."/>
            <person name="Faust A.M.E."/>
            <person name="Altorfer M."/>
            <person name="Dessus-Babus S."/>
            <person name="Burckhardt D."/>
            <person name="Oertli M."/>
            <person name="Naumann U."/>
            <person name="Petersen F."/>
            <person name="Wong J."/>
        </authorList>
    </citation>
    <scope>NUCLEOTIDE SEQUENCE</scope>
    <source>
        <strain evidence="1">GSM-AAB239-AS_SAM_17_03QT</strain>
    </source>
</reference>
<evidence type="ECO:0000313" key="1">
    <source>
        <dbReference type="EMBL" id="KAJ6800920.1"/>
    </source>
</evidence>
<proteinExistence type="predicted"/>
<reference evidence="1" key="2">
    <citation type="submission" date="2023-04" db="EMBL/GenBank/DDBJ databases">
        <authorList>
            <person name="Bruccoleri R.E."/>
            <person name="Oakeley E.J."/>
            <person name="Faust A.-M."/>
            <person name="Dessus-Babus S."/>
            <person name="Altorfer M."/>
            <person name="Burckhardt D."/>
            <person name="Oertli M."/>
            <person name="Naumann U."/>
            <person name="Petersen F."/>
            <person name="Wong J."/>
        </authorList>
    </citation>
    <scope>NUCLEOTIDE SEQUENCE</scope>
    <source>
        <strain evidence="1">GSM-AAB239-AS_SAM_17_03QT</strain>
        <tissue evidence="1">Leaf</tissue>
    </source>
</reference>
<dbReference type="EMBL" id="JANAVB010038615">
    <property type="protein sequence ID" value="KAJ6800920.1"/>
    <property type="molecule type" value="Genomic_DNA"/>
</dbReference>
<dbReference type="InterPro" id="IPR036526">
    <property type="entry name" value="C-N_Hydrolase_sf"/>
</dbReference>
<accession>A0AAX6EAF9</accession>
<keyword evidence="2" id="KW-1185">Reference proteome</keyword>
<sequence>MAAQSPFSSIQMSNSPIHANVSNVWGMNPSVPNSVVSATEQTPLGYTNSHQNPRSMPMKSMTSRHEFMLMSLHKEHETRIKILTAAVQKYKVKRDSKSFEEQLQKPDNDLLNLSSSFPSSPLPATAMIDKGKVEHYKGSYSEVQTEEHVLKVFDDMSMKKEGTVSVCLVPNSITLPTSAPFLDQKKAILGKVKPMTDVDGVSCVNFWRLQGAWMMPLAFCTREKRWCEFARLVDREPTQFLQNLARKYSKVWDPGPSSVPVINFHEWVAKKLKDQFFDEGASFHVYVWDPGIQITLPLTLGQGQFKGEGIDTHLSVAHLLLAVVAHYYWLTCSIIAQVLLIFPSCGS</sequence>
<organism evidence="1 2">
    <name type="scientific">Iris pallida</name>
    <name type="common">Sweet iris</name>
    <dbReference type="NCBI Taxonomy" id="29817"/>
    <lineage>
        <taxon>Eukaryota</taxon>
        <taxon>Viridiplantae</taxon>
        <taxon>Streptophyta</taxon>
        <taxon>Embryophyta</taxon>
        <taxon>Tracheophyta</taxon>
        <taxon>Spermatophyta</taxon>
        <taxon>Magnoliopsida</taxon>
        <taxon>Liliopsida</taxon>
        <taxon>Asparagales</taxon>
        <taxon>Iridaceae</taxon>
        <taxon>Iridoideae</taxon>
        <taxon>Irideae</taxon>
        <taxon>Iris</taxon>
    </lineage>
</organism>
<comment type="caution">
    <text evidence="1">The sequence shown here is derived from an EMBL/GenBank/DDBJ whole genome shotgun (WGS) entry which is preliminary data.</text>
</comment>
<dbReference type="Gene3D" id="3.60.110.10">
    <property type="entry name" value="Carbon-nitrogen hydrolase"/>
    <property type="match status" value="1"/>
</dbReference>
<protein>
    <submittedName>
        <fullName evidence="1">Beta-ureidopropionase</fullName>
    </submittedName>
</protein>
<dbReference type="AlphaFoldDB" id="A0AAX6EAF9"/>